<proteinExistence type="predicted"/>
<organism evidence="2 3">
    <name type="scientific">Orbilia ellipsospora</name>
    <dbReference type="NCBI Taxonomy" id="2528407"/>
    <lineage>
        <taxon>Eukaryota</taxon>
        <taxon>Fungi</taxon>
        <taxon>Dikarya</taxon>
        <taxon>Ascomycota</taxon>
        <taxon>Pezizomycotina</taxon>
        <taxon>Orbiliomycetes</taxon>
        <taxon>Orbiliales</taxon>
        <taxon>Orbiliaceae</taxon>
        <taxon>Orbilia</taxon>
    </lineage>
</organism>
<comment type="caution">
    <text evidence="2">The sequence shown here is derived from an EMBL/GenBank/DDBJ whole genome shotgun (WGS) entry which is preliminary data.</text>
</comment>
<sequence length="513" mass="56792">MEREEAPMDPYIVEQIIDHFHLFPSYKVDSLIDSLEERQEVRSPRRELMFVTRPSGPVGGRILEEVAFNLGGHRYPVEYDGDAAAPVDIRQPPPQAQLIAPKQGINRGSAQSAETLIATQCPANRVYSFHSMDSCAAAIEIPKPSKEEKTWAKNPDGQSVTNGQFLTTDNRAPGRVFHVMNPRFIPGKPLTVNGAEQGATLVRPTFCHAPVDMSNMFYQCSNVKCGKRIAAELTRGCAKCGSLSTTRYCSENCQWGDRLHWTVCGRATLVQGNLRPSHDAQRVISLKQTYIPPNADAWRQQVSHATCPGTYSLFMKADDGLGQPYGYAYQVGFAPGWEANAFAFLTRLAVDMGHLSAIKLLFRWIKRQIKRKAPAAWSDKTFGSFVRAVADQLLAEFGPAWTYGELYGAIDDITTGGLLDHQTMQLMMRQGWRLVAQDLPGFVHCQVPMLPFPPPTTPVPPPYFAGIKGFGLNPFAPGGQLHPLPRKLAKVFKQHGPPMLARPHPNTIKPCDG</sequence>
<feature type="region of interest" description="Disordered" evidence="1">
    <location>
        <begin position="146"/>
        <end position="167"/>
    </location>
</feature>
<protein>
    <recommendedName>
        <fullName evidence="4">MYND-type domain-containing protein</fullName>
    </recommendedName>
</protein>
<evidence type="ECO:0000313" key="2">
    <source>
        <dbReference type="EMBL" id="KAK6535380.1"/>
    </source>
</evidence>
<gene>
    <name evidence="2" type="ORF">TWF694_001841</name>
</gene>
<name>A0AAV9X3U2_9PEZI</name>
<evidence type="ECO:0000313" key="3">
    <source>
        <dbReference type="Proteomes" id="UP001365542"/>
    </source>
</evidence>
<feature type="compositionally biased region" description="Polar residues" evidence="1">
    <location>
        <begin position="156"/>
        <end position="167"/>
    </location>
</feature>
<keyword evidence="3" id="KW-1185">Reference proteome</keyword>
<evidence type="ECO:0000256" key="1">
    <source>
        <dbReference type="SAM" id="MobiDB-lite"/>
    </source>
</evidence>
<dbReference type="AlphaFoldDB" id="A0AAV9X3U2"/>
<evidence type="ECO:0008006" key="4">
    <source>
        <dbReference type="Google" id="ProtNLM"/>
    </source>
</evidence>
<dbReference type="Proteomes" id="UP001365542">
    <property type="component" value="Unassembled WGS sequence"/>
</dbReference>
<dbReference type="EMBL" id="JAVHJO010000010">
    <property type="protein sequence ID" value="KAK6535380.1"/>
    <property type="molecule type" value="Genomic_DNA"/>
</dbReference>
<accession>A0AAV9X3U2</accession>
<reference evidence="2 3" key="1">
    <citation type="submission" date="2019-10" db="EMBL/GenBank/DDBJ databases">
        <authorList>
            <person name="Palmer J.M."/>
        </authorList>
    </citation>
    <scope>NUCLEOTIDE SEQUENCE [LARGE SCALE GENOMIC DNA]</scope>
    <source>
        <strain evidence="2 3">TWF694</strain>
    </source>
</reference>